<dbReference type="PANTHER" id="PTHR43114:SF6">
    <property type="entry name" value="ADENINE DEAMINASE"/>
    <property type="match status" value="1"/>
</dbReference>
<sequence>MPRTTDPELREFIRRLPKTETHLHIEGGLPLNLLREVRPDEPEPESWAHDFKYRDFAHFEQQLLTWGFAFYTSPEQYYRSARQQFEQHLALGVRYVECSFASGVSEFGGINAKEIFQAIKEAAPAGLEVRVFMGIHHSGCGEKMRHVIEDSLTWDGFAGVDLHGPEDLPIEPWTAEIWAAARAVGKYTKAHAGEFLGADFVRRILEETGAQRIQHGIRSVEDPALVRLLAISGITLDVCPISNAKLVPGVTLENHPIRELVDAGVKVTVNTDDPISFGNNLIDDYEALFHARGFTRAELKQLARNGLEVALVDESTRASWLAELDAISV</sequence>
<dbReference type="GO" id="GO:0016814">
    <property type="term" value="F:hydrolase activity, acting on carbon-nitrogen (but not peptide) bonds, in cyclic amidines"/>
    <property type="evidence" value="ECO:0007669"/>
    <property type="project" value="UniProtKB-ARBA"/>
</dbReference>
<organism evidence="7 8">
    <name type="scientific">Cerasicoccus arenae</name>
    <dbReference type="NCBI Taxonomy" id="424488"/>
    <lineage>
        <taxon>Bacteria</taxon>
        <taxon>Pseudomonadati</taxon>
        <taxon>Verrucomicrobiota</taxon>
        <taxon>Opitutia</taxon>
        <taxon>Puniceicoccales</taxon>
        <taxon>Cerasicoccaceae</taxon>
        <taxon>Cerasicoccus</taxon>
    </lineage>
</organism>
<dbReference type="EMBL" id="BMXG01000001">
    <property type="protein sequence ID" value="GHB90256.1"/>
    <property type="molecule type" value="Genomic_DNA"/>
</dbReference>
<dbReference type="InterPro" id="IPR001365">
    <property type="entry name" value="A_deaminase_dom"/>
</dbReference>
<evidence type="ECO:0000313" key="8">
    <source>
        <dbReference type="Proteomes" id="UP000642829"/>
    </source>
</evidence>
<evidence type="ECO:0000256" key="4">
    <source>
        <dbReference type="ARBA" id="ARBA00022801"/>
    </source>
</evidence>
<keyword evidence="4" id="KW-0378">Hydrolase</keyword>
<name>A0A8J3GBW8_9BACT</name>
<dbReference type="Gene3D" id="3.20.20.140">
    <property type="entry name" value="Metal-dependent hydrolases"/>
    <property type="match status" value="1"/>
</dbReference>
<proteinExistence type="inferred from homology"/>
<dbReference type="SUPFAM" id="SSF51556">
    <property type="entry name" value="Metallo-dependent hydrolases"/>
    <property type="match status" value="1"/>
</dbReference>
<gene>
    <name evidence="7" type="primary">add</name>
    <name evidence="7" type="ORF">GCM10007047_01130</name>
</gene>
<evidence type="ECO:0000313" key="7">
    <source>
        <dbReference type="EMBL" id="GHB90256.1"/>
    </source>
</evidence>
<dbReference type="AlphaFoldDB" id="A0A8J3GBW8"/>
<dbReference type="Pfam" id="PF00962">
    <property type="entry name" value="A_deaminase"/>
    <property type="match status" value="1"/>
</dbReference>
<dbReference type="RefSeq" id="WP_189510727.1">
    <property type="nucleotide sequence ID" value="NZ_BMXG01000001.1"/>
</dbReference>
<reference evidence="7" key="1">
    <citation type="journal article" date="2014" name="Int. J. Syst. Evol. Microbiol.">
        <title>Complete genome sequence of Corynebacterium casei LMG S-19264T (=DSM 44701T), isolated from a smear-ripened cheese.</title>
        <authorList>
            <consortium name="US DOE Joint Genome Institute (JGI-PGF)"/>
            <person name="Walter F."/>
            <person name="Albersmeier A."/>
            <person name="Kalinowski J."/>
            <person name="Ruckert C."/>
        </authorList>
    </citation>
    <scope>NUCLEOTIDE SEQUENCE</scope>
    <source>
        <strain evidence="7">KCTC 12870</strain>
    </source>
</reference>
<reference evidence="7" key="2">
    <citation type="submission" date="2020-09" db="EMBL/GenBank/DDBJ databases">
        <authorList>
            <person name="Sun Q."/>
            <person name="Kim S."/>
        </authorList>
    </citation>
    <scope>NUCLEOTIDE SEQUENCE</scope>
    <source>
        <strain evidence="7">KCTC 12870</strain>
    </source>
</reference>
<dbReference type="GO" id="GO:0046872">
    <property type="term" value="F:metal ion binding"/>
    <property type="evidence" value="ECO:0007669"/>
    <property type="project" value="UniProtKB-KW"/>
</dbReference>
<evidence type="ECO:0000256" key="2">
    <source>
        <dbReference type="ARBA" id="ARBA00006676"/>
    </source>
</evidence>
<evidence type="ECO:0000256" key="5">
    <source>
        <dbReference type="ARBA" id="ARBA00022833"/>
    </source>
</evidence>
<comment type="similarity">
    <text evidence="2">Belongs to the metallo-dependent hydrolases superfamily. Adenosine and AMP deaminases family.</text>
</comment>
<keyword evidence="8" id="KW-1185">Reference proteome</keyword>
<dbReference type="InterPro" id="IPR006330">
    <property type="entry name" value="Ado/ade_deaminase"/>
</dbReference>
<dbReference type="InterPro" id="IPR032466">
    <property type="entry name" value="Metal_Hydrolase"/>
</dbReference>
<keyword evidence="5" id="KW-0862">Zinc</keyword>
<protein>
    <submittedName>
        <fullName evidence="7">Adenosine deaminase</fullName>
    </submittedName>
</protein>
<dbReference type="GO" id="GO:0019239">
    <property type="term" value="F:deaminase activity"/>
    <property type="evidence" value="ECO:0007669"/>
    <property type="project" value="InterPro"/>
</dbReference>
<feature type="domain" description="Adenosine deaminase" evidence="6">
    <location>
        <begin position="17"/>
        <end position="325"/>
    </location>
</feature>
<dbReference type="PANTHER" id="PTHR43114">
    <property type="entry name" value="ADENINE DEAMINASE"/>
    <property type="match status" value="1"/>
</dbReference>
<accession>A0A8J3GBW8</accession>
<evidence type="ECO:0000256" key="3">
    <source>
        <dbReference type="ARBA" id="ARBA00022723"/>
    </source>
</evidence>
<comment type="cofactor">
    <cofactor evidence="1">
        <name>Zn(2+)</name>
        <dbReference type="ChEBI" id="CHEBI:29105"/>
    </cofactor>
</comment>
<keyword evidence="3" id="KW-0479">Metal-binding</keyword>
<dbReference type="Proteomes" id="UP000642829">
    <property type="component" value="Unassembled WGS sequence"/>
</dbReference>
<evidence type="ECO:0000259" key="6">
    <source>
        <dbReference type="Pfam" id="PF00962"/>
    </source>
</evidence>
<comment type="caution">
    <text evidence="7">The sequence shown here is derived from an EMBL/GenBank/DDBJ whole genome shotgun (WGS) entry which is preliminary data.</text>
</comment>
<evidence type="ECO:0000256" key="1">
    <source>
        <dbReference type="ARBA" id="ARBA00001947"/>
    </source>
</evidence>